<comment type="caution">
    <text evidence="13">The sequence shown here is derived from an EMBL/GenBank/DDBJ whole genome shotgun (WGS) entry which is preliminary data.</text>
</comment>
<dbReference type="SUPFAM" id="SSF52374">
    <property type="entry name" value="Nucleotidylyl transferase"/>
    <property type="match status" value="1"/>
</dbReference>
<gene>
    <name evidence="11 13" type="primary">nadD</name>
    <name evidence="13" type="ORF">ENT08_07310</name>
</gene>
<dbReference type="NCBIfam" id="TIGR00482">
    <property type="entry name" value="nicotinate (nicotinamide) nucleotide adenylyltransferase"/>
    <property type="match status" value="1"/>
</dbReference>
<dbReference type="GO" id="GO:0009435">
    <property type="term" value="P:NAD+ biosynthetic process"/>
    <property type="evidence" value="ECO:0007669"/>
    <property type="project" value="UniProtKB-UniRule"/>
</dbReference>
<dbReference type="NCBIfam" id="TIGR00125">
    <property type="entry name" value="cyt_tran_rel"/>
    <property type="match status" value="1"/>
</dbReference>
<evidence type="ECO:0000256" key="6">
    <source>
        <dbReference type="ARBA" id="ARBA00022695"/>
    </source>
</evidence>
<comment type="function">
    <text evidence="1 11">Catalyzes the reversible adenylation of nicotinate mononucleotide (NaMN) to nicotinic acid adenine dinucleotide (NaAD).</text>
</comment>
<dbReference type="EMBL" id="DSXI01000428">
    <property type="protein sequence ID" value="HGS05530.1"/>
    <property type="molecule type" value="Genomic_DNA"/>
</dbReference>
<evidence type="ECO:0000259" key="12">
    <source>
        <dbReference type="Pfam" id="PF01467"/>
    </source>
</evidence>
<evidence type="ECO:0000256" key="3">
    <source>
        <dbReference type="ARBA" id="ARBA00009014"/>
    </source>
</evidence>
<dbReference type="GO" id="GO:0004515">
    <property type="term" value="F:nicotinate-nucleotide adenylyltransferase activity"/>
    <property type="evidence" value="ECO:0007669"/>
    <property type="project" value="UniProtKB-UniRule"/>
</dbReference>
<accession>A0A7V4G8U2</accession>
<dbReference type="Pfam" id="PF01467">
    <property type="entry name" value="CTP_transf_like"/>
    <property type="match status" value="1"/>
</dbReference>
<keyword evidence="7 11" id="KW-0547">Nucleotide-binding</keyword>
<dbReference type="PANTHER" id="PTHR39321:SF3">
    <property type="entry name" value="PHOSPHOPANTETHEINE ADENYLYLTRANSFERASE"/>
    <property type="match status" value="1"/>
</dbReference>
<comment type="catalytic activity">
    <reaction evidence="10 11">
        <text>nicotinate beta-D-ribonucleotide + ATP + H(+) = deamido-NAD(+) + diphosphate</text>
        <dbReference type="Rhea" id="RHEA:22860"/>
        <dbReference type="ChEBI" id="CHEBI:15378"/>
        <dbReference type="ChEBI" id="CHEBI:30616"/>
        <dbReference type="ChEBI" id="CHEBI:33019"/>
        <dbReference type="ChEBI" id="CHEBI:57502"/>
        <dbReference type="ChEBI" id="CHEBI:58437"/>
        <dbReference type="EC" id="2.7.7.18"/>
    </reaction>
</comment>
<evidence type="ECO:0000313" key="13">
    <source>
        <dbReference type="EMBL" id="HGS05530.1"/>
    </source>
</evidence>
<comment type="pathway">
    <text evidence="2 11">Cofactor biosynthesis; NAD(+) biosynthesis; deamido-NAD(+) from nicotinate D-ribonucleotide: step 1/1.</text>
</comment>
<evidence type="ECO:0000256" key="11">
    <source>
        <dbReference type="HAMAP-Rule" id="MF_00244"/>
    </source>
</evidence>
<evidence type="ECO:0000256" key="10">
    <source>
        <dbReference type="ARBA" id="ARBA00048721"/>
    </source>
</evidence>
<evidence type="ECO:0000256" key="4">
    <source>
        <dbReference type="ARBA" id="ARBA00022642"/>
    </source>
</evidence>
<keyword evidence="6 11" id="KW-0548">Nucleotidyltransferase</keyword>
<dbReference type="GO" id="GO:0005524">
    <property type="term" value="F:ATP binding"/>
    <property type="evidence" value="ECO:0007669"/>
    <property type="project" value="UniProtKB-KW"/>
</dbReference>
<evidence type="ECO:0000256" key="5">
    <source>
        <dbReference type="ARBA" id="ARBA00022679"/>
    </source>
</evidence>
<keyword evidence="8 11" id="KW-0067">ATP-binding</keyword>
<dbReference type="InterPro" id="IPR005248">
    <property type="entry name" value="NadD/NMNAT"/>
</dbReference>
<name>A0A7V4G8U2_9BACT</name>
<dbReference type="NCBIfam" id="NF000840">
    <property type="entry name" value="PRK00071.1-3"/>
    <property type="match status" value="1"/>
</dbReference>
<keyword evidence="9 11" id="KW-0520">NAD</keyword>
<dbReference type="HAMAP" id="MF_00244">
    <property type="entry name" value="NaMN_adenylyltr"/>
    <property type="match status" value="1"/>
</dbReference>
<proteinExistence type="inferred from homology"/>
<dbReference type="PANTHER" id="PTHR39321">
    <property type="entry name" value="NICOTINATE-NUCLEOTIDE ADENYLYLTRANSFERASE-RELATED"/>
    <property type="match status" value="1"/>
</dbReference>
<evidence type="ECO:0000256" key="7">
    <source>
        <dbReference type="ARBA" id="ARBA00022741"/>
    </source>
</evidence>
<reference evidence="13" key="1">
    <citation type="journal article" date="2020" name="mSystems">
        <title>Genome- and Community-Level Interaction Insights into Carbon Utilization and Element Cycling Functions of Hydrothermarchaeota in Hydrothermal Sediment.</title>
        <authorList>
            <person name="Zhou Z."/>
            <person name="Liu Y."/>
            <person name="Xu W."/>
            <person name="Pan J."/>
            <person name="Luo Z.H."/>
            <person name="Li M."/>
        </authorList>
    </citation>
    <scope>NUCLEOTIDE SEQUENCE [LARGE SCALE GENOMIC DNA]</scope>
    <source>
        <strain evidence="13">SpSt-548</strain>
    </source>
</reference>
<evidence type="ECO:0000256" key="9">
    <source>
        <dbReference type="ARBA" id="ARBA00023027"/>
    </source>
</evidence>
<dbReference type="InterPro" id="IPR004821">
    <property type="entry name" value="Cyt_trans-like"/>
</dbReference>
<dbReference type="CDD" id="cd02165">
    <property type="entry name" value="NMNAT"/>
    <property type="match status" value="1"/>
</dbReference>
<keyword evidence="4 11" id="KW-0662">Pyridine nucleotide biosynthesis</keyword>
<dbReference type="NCBIfam" id="NF000839">
    <property type="entry name" value="PRK00071.1-1"/>
    <property type="match status" value="1"/>
</dbReference>
<dbReference type="Gene3D" id="3.40.50.620">
    <property type="entry name" value="HUPs"/>
    <property type="match status" value="1"/>
</dbReference>
<evidence type="ECO:0000256" key="8">
    <source>
        <dbReference type="ARBA" id="ARBA00022840"/>
    </source>
</evidence>
<dbReference type="EC" id="2.7.7.18" evidence="11"/>
<keyword evidence="5 11" id="KW-0808">Transferase</keyword>
<protein>
    <recommendedName>
        <fullName evidence="11">Probable nicotinate-nucleotide adenylyltransferase</fullName>
        <ecNumber evidence="11">2.7.7.18</ecNumber>
    </recommendedName>
    <alternativeName>
        <fullName evidence="11">Deamido-NAD(+) diphosphorylase</fullName>
    </alternativeName>
    <alternativeName>
        <fullName evidence="11">Deamido-NAD(+) pyrophosphorylase</fullName>
    </alternativeName>
    <alternativeName>
        <fullName evidence="11">Nicotinate mononucleotide adenylyltransferase</fullName>
        <shortName evidence="11">NaMN adenylyltransferase</shortName>
    </alternativeName>
</protein>
<evidence type="ECO:0000256" key="1">
    <source>
        <dbReference type="ARBA" id="ARBA00002324"/>
    </source>
</evidence>
<dbReference type="UniPathway" id="UPA00253">
    <property type="reaction ID" value="UER00332"/>
</dbReference>
<evidence type="ECO:0000256" key="2">
    <source>
        <dbReference type="ARBA" id="ARBA00005019"/>
    </source>
</evidence>
<dbReference type="InterPro" id="IPR014729">
    <property type="entry name" value="Rossmann-like_a/b/a_fold"/>
</dbReference>
<comment type="similarity">
    <text evidence="3 11">Belongs to the NadD family.</text>
</comment>
<dbReference type="AlphaFoldDB" id="A0A7V4G8U2"/>
<organism evidence="13">
    <name type="scientific">Desulfobacca acetoxidans</name>
    <dbReference type="NCBI Taxonomy" id="60893"/>
    <lineage>
        <taxon>Bacteria</taxon>
        <taxon>Pseudomonadati</taxon>
        <taxon>Thermodesulfobacteriota</taxon>
        <taxon>Desulfobaccia</taxon>
        <taxon>Desulfobaccales</taxon>
        <taxon>Desulfobaccaceae</taxon>
        <taxon>Desulfobacca</taxon>
    </lineage>
</organism>
<feature type="domain" description="Cytidyltransferase-like" evidence="12">
    <location>
        <begin position="10"/>
        <end position="196"/>
    </location>
</feature>
<sequence>MRKKPRRLGLFGGTFNPIHYGHLRSGEEVLEEVLEALGLDQVWFMPAAHPPHKGGVEVTPFAVRLAMTRLAVGRHPRLKVTDLEGHRPGKSYSVETLRLLRRELGLEVELFFIVGMDAMMEISTWWHYQELFTLAHFVVLDRPGYDRSHLEGVLRREVHPDMAALPGGEGFRHPSGMRVIPLRTTLMDISATKIRQLVSQGRSVRYLLPEAVRRFILKNMLYRDKGEDHEGR</sequence>